<dbReference type="Gene3D" id="1.10.287.130">
    <property type="match status" value="1"/>
</dbReference>
<dbReference type="GO" id="GO:0000155">
    <property type="term" value="F:phosphorelay sensor kinase activity"/>
    <property type="evidence" value="ECO:0007669"/>
    <property type="project" value="InterPro"/>
</dbReference>
<dbReference type="Pfam" id="PF02518">
    <property type="entry name" value="HATPase_c"/>
    <property type="match status" value="1"/>
</dbReference>
<comment type="catalytic activity">
    <reaction evidence="1">
        <text>ATP + protein L-histidine = ADP + protein N-phospho-L-histidine.</text>
        <dbReference type="EC" id="2.7.13.3"/>
    </reaction>
</comment>
<dbReference type="InterPro" id="IPR004358">
    <property type="entry name" value="Sig_transdc_His_kin-like_C"/>
</dbReference>
<evidence type="ECO:0000256" key="4">
    <source>
        <dbReference type="ARBA" id="ARBA00015735"/>
    </source>
</evidence>
<keyword evidence="8 12" id="KW-0418">Kinase</keyword>
<dbReference type="SMART" id="SM00388">
    <property type="entry name" value="HisKA"/>
    <property type="match status" value="1"/>
</dbReference>
<evidence type="ECO:0000313" key="13">
    <source>
        <dbReference type="Proteomes" id="UP000312326"/>
    </source>
</evidence>
<gene>
    <name evidence="12" type="ORF">DM298_03020</name>
</gene>
<dbReference type="InterPro" id="IPR005467">
    <property type="entry name" value="His_kinase_dom"/>
</dbReference>
<evidence type="ECO:0000256" key="7">
    <source>
        <dbReference type="ARBA" id="ARBA00022692"/>
    </source>
</evidence>
<sequence>MKMMIKNKRDRAKETKHSSLIVRWVSIVALTITVSFVLFSVVVYQIVSKQSMDQQEETSDNVVVTLERTLSSIPDELEISNVIPSLSPSTRRILNGGPAISSKDTRNNAFSDNLISLISNPDINVAVYNRHNEVVFANGDTTPKFSPFKGNRRVVQVKRNNKTTLVTYQKVYSSVNNKLTGYVVVSNKMTYYNHLMSNLLHWMLIISLIAIIFFVAISYVLVVNVVRPIKTMSKVAKEVNADPNSEARIKPLNRDDELAELASSINQMLDRMQSYIEQQKQFVGDVSHELRTPVAVIEGHLNMLERWGKDDPQILDESIKASLQEADRMKHLIQEMLDLTRAEQIDVQYPYEITNVNEVVRRVVSDLAMVHPDFKIQLDEDDLPDDTEIQMYHGHLEQLLVILIDNGIKYSTDRKQINVSAGVTKKEVSIMVQDFGEGISPEDQKKIFNRFYRVDKARTREKGGNGLGLSIAQKLVDSYKGEISVESVEGQGSQFKMVFPVLSKKRAAELRKIEAEKHKNDVPDGILK</sequence>
<dbReference type="RefSeq" id="WP_118027901.1">
    <property type="nucleotide sequence ID" value="NZ_CABJBR010000090.1"/>
</dbReference>
<dbReference type="EC" id="2.7.13.3" evidence="3"/>
<dbReference type="Gene3D" id="3.30.565.10">
    <property type="entry name" value="Histidine kinase-like ATPase, C-terminal domain"/>
    <property type="match status" value="1"/>
</dbReference>
<dbReference type="InterPro" id="IPR041610">
    <property type="entry name" value="ArlS_N"/>
</dbReference>
<protein>
    <recommendedName>
        <fullName evidence="4">Signal transduction histidine-protein kinase ArlS</fullName>
        <ecNumber evidence="3">2.7.13.3</ecNumber>
    </recommendedName>
</protein>
<dbReference type="FunFam" id="3.30.565.10:FF:000006">
    <property type="entry name" value="Sensor histidine kinase WalK"/>
    <property type="match status" value="1"/>
</dbReference>
<dbReference type="PANTHER" id="PTHR45436">
    <property type="entry name" value="SENSOR HISTIDINE KINASE YKOH"/>
    <property type="match status" value="1"/>
</dbReference>
<evidence type="ECO:0000256" key="5">
    <source>
        <dbReference type="ARBA" id="ARBA00022553"/>
    </source>
</evidence>
<dbReference type="PROSITE" id="PS50109">
    <property type="entry name" value="HIS_KIN"/>
    <property type="match status" value="1"/>
</dbReference>
<dbReference type="PROSITE" id="PS50885">
    <property type="entry name" value="HAMP"/>
    <property type="match status" value="1"/>
</dbReference>
<evidence type="ECO:0000256" key="10">
    <source>
        <dbReference type="ARBA" id="ARBA00023012"/>
    </source>
</evidence>
<dbReference type="InterPro" id="IPR036097">
    <property type="entry name" value="HisK_dim/P_sf"/>
</dbReference>
<dbReference type="InterPro" id="IPR003661">
    <property type="entry name" value="HisK_dim/P_dom"/>
</dbReference>
<evidence type="ECO:0000256" key="6">
    <source>
        <dbReference type="ARBA" id="ARBA00022679"/>
    </source>
</evidence>
<dbReference type="SUPFAM" id="SSF55874">
    <property type="entry name" value="ATPase domain of HSP90 chaperone/DNA topoisomerase II/histidine kinase"/>
    <property type="match status" value="1"/>
</dbReference>
<dbReference type="SMART" id="SM00387">
    <property type="entry name" value="HATPase_c"/>
    <property type="match status" value="1"/>
</dbReference>
<dbReference type="InterPro" id="IPR003594">
    <property type="entry name" value="HATPase_dom"/>
</dbReference>
<evidence type="ECO:0000256" key="8">
    <source>
        <dbReference type="ARBA" id="ARBA00022777"/>
    </source>
</evidence>
<keyword evidence="11" id="KW-0472">Membrane</keyword>
<evidence type="ECO:0000256" key="2">
    <source>
        <dbReference type="ARBA" id="ARBA00004370"/>
    </source>
</evidence>
<dbReference type="SUPFAM" id="SSF47384">
    <property type="entry name" value="Homodimeric domain of signal transducing histidine kinase"/>
    <property type="match status" value="1"/>
</dbReference>
<dbReference type="AlphaFoldDB" id="A0A413D6H0"/>
<dbReference type="InterPro" id="IPR050428">
    <property type="entry name" value="TCS_sensor_his_kinase"/>
</dbReference>
<dbReference type="Proteomes" id="UP000312326">
    <property type="component" value="Chromosome"/>
</dbReference>
<accession>A0A413D6H0</accession>
<keyword evidence="5" id="KW-0597">Phosphoprotein</keyword>
<name>A0A413D6H0_LACAM</name>
<proteinExistence type="predicted"/>
<keyword evidence="7" id="KW-0812">Transmembrane</keyword>
<evidence type="ECO:0000256" key="1">
    <source>
        <dbReference type="ARBA" id="ARBA00000085"/>
    </source>
</evidence>
<dbReference type="InterPro" id="IPR003660">
    <property type="entry name" value="HAMP_dom"/>
</dbReference>
<keyword evidence="10" id="KW-0902">Two-component regulatory system</keyword>
<reference evidence="12 13" key="1">
    <citation type="submission" date="2018-06" db="EMBL/GenBank/DDBJ databases">
        <title>Complete genome sequnece of Lactobacillus amylovorus PMRA3.</title>
        <authorList>
            <person name="Nam Y.-D."/>
            <person name="Chung W.-H."/>
            <person name="Park Y.S."/>
            <person name="Kang J."/>
        </authorList>
    </citation>
    <scope>NUCLEOTIDE SEQUENCE [LARGE SCALE GENOMIC DNA]</scope>
    <source>
        <strain evidence="12 13">PMRA3</strain>
    </source>
</reference>
<dbReference type="SMART" id="SM00304">
    <property type="entry name" value="HAMP"/>
    <property type="match status" value="1"/>
</dbReference>
<dbReference type="GO" id="GO:0005886">
    <property type="term" value="C:plasma membrane"/>
    <property type="evidence" value="ECO:0007669"/>
    <property type="project" value="TreeGrafter"/>
</dbReference>
<dbReference type="PRINTS" id="PR00344">
    <property type="entry name" value="BCTRLSENSOR"/>
</dbReference>
<keyword evidence="6" id="KW-0808">Transferase</keyword>
<dbReference type="Gene3D" id="6.10.340.10">
    <property type="match status" value="1"/>
</dbReference>
<dbReference type="FunFam" id="1.10.287.130:FF:000001">
    <property type="entry name" value="Two-component sensor histidine kinase"/>
    <property type="match status" value="1"/>
</dbReference>
<evidence type="ECO:0000256" key="11">
    <source>
        <dbReference type="ARBA" id="ARBA00023136"/>
    </source>
</evidence>
<dbReference type="SUPFAM" id="SSF158472">
    <property type="entry name" value="HAMP domain-like"/>
    <property type="match status" value="1"/>
</dbReference>
<dbReference type="Pfam" id="PF00672">
    <property type="entry name" value="HAMP"/>
    <property type="match status" value="1"/>
</dbReference>
<evidence type="ECO:0000256" key="9">
    <source>
        <dbReference type="ARBA" id="ARBA00022989"/>
    </source>
</evidence>
<dbReference type="InterPro" id="IPR036890">
    <property type="entry name" value="HATPase_C_sf"/>
</dbReference>
<keyword evidence="9" id="KW-1133">Transmembrane helix</keyword>
<dbReference type="Pfam" id="PF00512">
    <property type="entry name" value="HisKA"/>
    <property type="match status" value="1"/>
</dbReference>
<dbReference type="Pfam" id="PF18719">
    <property type="entry name" value="ArlS_N"/>
    <property type="match status" value="1"/>
</dbReference>
<evidence type="ECO:0000313" key="12">
    <source>
        <dbReference type="EMBL" id="QDD69967.1"/>
    </source>
</evidence>
<dbReference type="CDD" id="cd00082">
    <property type="entry name" value="HisKA"/>
    <property type="match status" value="1"/>
</dbReference>
<comment type="subcellular location">
    <subcellularLocation>
        <location evidence="2">Membrane</location>
    </subcellularLocation>
</comment>
<dbReference type="PANTHER" id="PTHR45436:SF5">
    <property type="entry name" value="SENSOR HISTIDINE KINASE TRCS"/>
    <property type="match status" value="1"/>
</dbReference>
<organism evidence="12 13">
    <name type="scientific">Lactobacillus amylovorus</name>
    <dbReference type="NCBI Taxonomy" id="1604"/>
    <lineage>
        <taxon>Bacteria</taxon>
        <taxon>Bacillati</taxon>
        <taxon>Bacillota</taxon>
        <taxon>Bacilli</taxon>
        <taxon>Lactobacillales</taxon>
        <taxon>Lactobacillaceae</taxon>
        <taxon>Lactobacillus</taxon>
    </lineage>
</organism>
<dbReference type="EMBL" id="CP029754">
    <property type="protein sequence ID" value="QDD69967.1"/>
    <property type="molecule type" value="Genomic_DNA"/>
</dbReference>
<evidence type="ECO:0000256" key="3">
    <source>
        <dbReference type="ARBA" id="ARBA00012438"/>
    </source>
</evidence>
<dbReference type="CDD" id="cd06225">
    <property type="entry name" value="HAMP"/>
    <property type="match status" value="1"/>
</dbReference>